<organism evidence="1 2">
    <name type="scientific">Streptomyces laculatispora</name>
    <dbReference type="NCBI Taxonomy" id="887464"/>
    <lineage>
        <taxon>Bacteria</taxon>
        <taxon>Bacillati</taxon>
        <taxon>Actinomycetota</taxon>
        <taxon>Actinomycetes</taxon>
        <taxon>Kitasatosporales</taxon>
        <taxon>Streptomycetaceae</taxon>
        <taxon>Streptomyces</taxon>
    </lineage>
</organism>
<dbReference type="Proteomes" id="UP001229952">
    <property type="component" value="Chromosome"/>
</dbReference>
<name>A0ABY9IBZ4_9ACTN</name>
<dbReference type="Gene3D" id="3.40.50.1820">
    <property type="entry name" value="alpha/beta hydrolase"/>
    <property type="match status" value="1"/>
</dbReference>
<evidence type="ECO:0000313" key="2">
    <source>
        <dbReference type="Proteomes" id="UP001229952"/>
    </source>
</evidence>
<protein>
    <submittedName>
        <fullName evidence="1">Uncharacterized protein</fullName>
    </submittedName>
</protein>
<proteinExistence type="predicted"/>
<keyword evidence="2" id="KW-1185">Reference proteome</keyword>
<evidence type="ECO:0000313" key="1">
    <source>
        <dbReference type="EMBL" id="WLQ43946.1"/>
    </source>
</evidence>
<reference evidence="1 2" key="1">
    <citation type="submission" date="2023-03" db="EMBL/GenBank/DDBJ databases">
        <title>Isolation and description of six Streptomyces strains from soil environments, able to metabolize different microbial glucans.</title>
        <authorList>
            <person name="Widen T."/>
            <person name="Larsbrink J."/>
        </authorList>
    </citation>
    <scope>NUCLEOTIDE SEQUENCE [LARGE SCALE GENOMIC DNA]</scope>
    <source>
        <strain evidence="1 2">Mut2</strain>
    </source>
</reference>
<sequence>MSLLRIVGVHGIRQGASATTEELSHDWRAALVSTPALPGASAPVRSRHDGMVVTVPSYRDVFPKTVTRFVRLGPQDADGVPMDEEEEAFVLDALAAYAPEAIAAEASLDTSFEGTLGEEQLTLRVARRKRAVDQVAGKGVTDRLLWFVREAHTYIHNPETATAVRATVRKTLVETEATVVLAHSLGSVVFYDMLSRGEIPVKADGHPVVTTLVTLGSPLRWLAVRKGVHTPGEPLGVAAGVRWTNLYSPLDVVPRGKGLADLADGVTDVVAHNGALNPHNVERYLGKPIIAECLRQARTA</sequence>
<dbReference type="RefSeq" id="WP_306091358.1">
    <property type="nucleotide sequence ID" value="NZ_CP120992.1"/>
</dbReference>
<accession>A0ABY9IBZ4</accession>
<dbReference type="InterPro" id="IPR029058">
    <property type="entry name" value="AB_hydrolase_fold"/>
</dbReference>
<gene>
    <name evidence="1" type="ORF">P8A22_30955</name>
</gene>
<dbReference type="EMBL" id="CP120992">
    <property type="protein sequence ID" value="WLQ43946.1"/>
    <property type="molecule type" value="Genomic_DNA"/>
</dbReference>